<protein>
    <submittedName>
        <fullName evidence="3">RICIN domain-containing protein</fullName>
    </submittedName>
</protein>
<dbReference type="Proteomes" id="UP000671828">
    <property type="component" value="Chromosome"/>
</dbReference>
<dbReference type="Gene3D" id="2.80.10.50">
    <property type="match status" value="1"/>
</dbReference>
<keyword evidence="5" id="KW-1185">Reference proteome</keyword>
<keyword evidence="1" id="KW-0732">Signal</keyword>
<dbReference type="EMBL" id="CP072788">
    <property type="protein sequence ID" value="QTR03979.1"/>
    <property type="molecule type" value="Genomic_DNA"/>
</dbReference>
<feature type="chain" id="PRO_5035803832" evidence="1">
    <location>
        <begin position="30"/>
        <end position="96"/>
    </location>
</feature>
<evidence type="ECO:0000313" key="4">
    <source>
        <dbReference type="Proteomes" id="UP000671828"/>
    </source>
</evidence>
<sequence>MSGKVSSRAVVFVLAVLATWWLAPAYGHAATTTAAGDRAVSEEDFTQLGTTWRFRNGYTDRCAAVLGSNNVNGAPVFQHDCLGYEDQEWIIESMGS</sequence>
<evidence type="ECO:0000313" key="2">
    <source>
        <dbReference type="EMBL" id="MBM7809680.1"/>
    </source>
</evidence>
<feature type="signal peptide" evidence="1">
    <location>
        <begin position="1"/>
        <end position="29"/>
    </location>
</feature>
<reference evidence="2 5" key="1">
    <citation type="submission" date="2021-01" db="EMBL/GenBank/DDBJ databases">
        <title>Sequencing the genomes of 1000 actinobacteria strains.</title>
        <authorList>
            <person name="Klenk H.-P."/>
        </authorList>
    </citation>
    <scope>NUCLEOTIDE SEQUENCE [LARGE SCALE GENOMIC DNA]</scope>
    <source>
        <strain evidence="2 5">DSM 44581</strain>
    </source>
</reference>
<evidence type="ECO:0000256" key="1">
    <source>
        <dbReference type="SAM" id="SignalP"/>
    </source>
</evidence>
<dbReference type="AlphaFoldDB" id="A0A8T8I010"/>
<proteinExistence type="predicted"/>
<dbReference type="SUPFAM" id="SSF50370">
    <property type="entry name" value="Ricin B-like lectins"/>
    <property type="match status" value="1"/>
</dbReference>
<dbReference type="Proteomes" id="UP001195724">
    <property type="component" value="Unassembled WGS sequence"/>
</dbReference>
<reference evidence="3" key="2">
    <citation type="submission" date="2021-04" db="EMBL/GenBank/DDBJ databases">
        <title>Saccharothrix algeriensis WGS.</title>
        <authorList>
            <person name="Stuskova K."/>
            <person name="Hakalova E."/>
            <person name="Tebbal A.B."/>
            <person name="Eichmeier A."/>
        </authorList>
    </citation>
    <scope>NUCLEOTIDE SEQUENCE</scope>
    <source>
        <strain evidence="3">NRRL B-24137</strain>
    </source>
</reference>
<accession>A0A8T8I010</accession>
<dbReference type="RefSeq" id="WP_204840763.1">
    <property type="nucleotide sequence ID" value="NZ_JAFBCL010000001.1"/>
</dbReference>
<organism evidence="3 4">
    <name type="scientific">Saccharothrix algeriensis</name>
    <dbReference type="NCBI Taxonomy" id="173560"/>
    <lineage>
        <taxon>Bacteria</taxon>
        <taxon>Bacillati</taxon>
        <taxon>Actinomycetota</taxon>
        <taxon>Actinomycetes</taxon>
        <taxon>Pseudonocardiales</taxon>
        <taxon>Pseudonocardiaceae</taxon>
        <taxon>Saccharothrix</taxon>
    </lineage>
</organism>
<name>A0A8T8I010_9PSEU</name>
<dbReference type="CDD" id="cd00161">
    <property type="entry name" value="beta-trefoil_Ricin-like"/>
    <property type="match status" value="1"/>
</dbReference>
<dbReference type="EMBL" id="JAFBCL010000001">
    <property type="protein sequence ID" value="MBM7809680.1"/>
    <property type="molecule type" value="Genomic_DNA"/>
</dbReference>
<dbReference type="PROSITE" id="PS50231">
    <property type="entry name" value="RICIN_B_LECTIN"/>
    <property type="match status" value="1"/>
</dbReference>
<gene>
    <name evidence="3" type="ORF">J7S33_02875</name>
    <name evidence="2" type="ORF">JOE68_000545</name>
</gene>
<dbReference type="InterPro" id="IPR035992">
    <property type="entry name" value="Ricin_B-like_lectins"/>
</dbReference>
<evidence type="ECO:0000313" key="5">
    <source>
        <dbReference type="Proteomes" id="UP001195724"/>
    </source>
</evidence>
<evidence type="ECO:0000313" key="3">
    <source>
        <dbReference type="EMBL" id="QTR03979.1"/>
    </source>
</evidence>